<feature type="domain" description="GP-PDE" evidence="1">
    <location>
        <begin position="3"/>
        <end position="269"/>
    </location>
</feature>
<protein>
    <submittedName>
        <fullName evidence="2">Glycerophosphodiester phosphodiesterase</fullName>
    </submittedName>
</protein>
<organism evidence="2 3">
    <name type="scientific">Haloglomus irregulare</name>
    <dbReference type="NCBI Taxonomy" id="2234134"/>
    <lineage>
        <taxon>Archaea</taxon>
        <taxon>Methanobacteriati</taxon>
        <taxon>Methanobacteriota</taxon>
        <taxon>Stenosarchaea group</taxon>
        <taxon>Halobacteria</taxon>
        <taxon>Halobacteriales</taxon>
        <taxon>Natronomonadaceae</taxon>
        <taxon>Haloglomus</taxon>
    </lineage>
</organism>
<reference evidence="2 3" key="1">
    <citation type="submission" date="2018-06" db="EMBL/GenBank/DDBJ databases">
        <title>Natronomonas sp. F16-60 a new haloarchaeon isolated from a solar saltern of Isla Cristina, Huelva, Spain.</title>
        <authorList>
            <person name="Duran-Viseras A."/>
            <person name="Sanchez-Porro C."/>
            <person name="Ventosa A."/>
        </authorList>
    </citation>
    <scope>NUCLEOTIDE SEQUENCE [LARGE SCALE GENOMIC DNA]</scope>
    <source>
        <strain evidence="2 3">F16-60</strain>
    </source>
</reference>
<dbReference type="SUPFAM" id="SSF51695">
    <property type="entry name" value="PLC-like phosphodiesterases"/>
    <property type="match status" value="1"/>
</dbReference>
<dbReference type="PANTHER" id="PTHR46211">
    <property type="entry name" value="GLYCEROPHOSPHORYL DIESTER PHOSPHODIESTERASE"/>
    <property type="match status" value="1"/>
</dbReference>
<dbReference type="Pfam" id="PF03009">
    <property type="entry name" value="GDPD"/>
    <property type="match status" value="1"/>
</dbReference>
<dbReference type="OrthoDB" id="19020at2157"/>
<dbReference type="PROSITE" id="PS51704">
    <property type="entry name" value="GP_PDE"/>
    <property type="match status" value="1"/>
</dbReference>
<keyword evidence="3" id="KW-1185">Reference proteome</keyword>
<sequence length="269" mass="28403">MDPTLVAHRGFAGSYPQNTELAVRRAAAHPETAMVEVDVQPVADGTPVVFHDSRLDTAADGGPGLTDREGVVHETPLAEVVAAEVLDSGETVPTLAAVRDARPDDVRLNVELKNPGSFDIRPGVDLDADDRATQRELWHPFVARVLDVLDGTDALLSSFCEGALAAAGEAGDHPTAALCAGTVDAAVAVARRHDCAAVHPSLDDLLGDDSRTDPPARPEARDRVLEAAAAQGWTVNAWTVTRWHEVARLDRLGVDGVIADHPAVTWPVG</sequence>
<proteinExistence type="predicted"/>
<dbReference type="CDD" id="cd08556">
    <property type="entry name" value="GDPD"/>
    <property type="match status" value="1"/>
</dbReference>
<name>A0A554MXI7_9EURY</name>
<dbReference type="PANTHER" id="PTHR46211:SF14">
    <property type="entry name" value="GLYCEROPHOSPHODIESTER PHOSPHODIESTERASE"/>
    <property type="match status" value="1"/>
</dbReference>
<dbReference type="GO" id="GO:0006629">
    <property type="term" value="P:lipid metabolic process"/>
    <property type="evidence" value="ECO:0007669"/>
    <property type="project" value="InterPro"/>
</dbReference>
<dbReference type="GO" id="GO:0008081">
    <property type="term" value="F:phosphoric diester hydrolase activity"/>
    <property type="evidence" value="ECO:0007669"/>
    <property type="project" value="InterPro"/>
</dbReference>
<gene>
    <name evidence="2" type="ORF">DP107_14405</name>
</gene>
<dbReference type="InterPro" id="IPR030395">
    <property type="entry name" value="GP_PDE_dom"/>
</dbReference>
<dbReference type="RefSeq" id="WP_144262843.1">
    <property type="nucleotide sequence ID" value="NZ_QMDX01000010.1"/>
</dbReference>
<evidence type="ECO:0000313" key="2">
    <source>
        <dbReference type="EMBL" id="TSD09836.1"/>
    </source>
</evidence>
<dbReference type="InterPro" id="IPR017946">
    <property type="entry name" value="PLC-like_Pdiesterase_TIM-brl"/>
</dbReference>
<accession>A0A554MXI7</accession>
<dbReference type="Proteomes" id="UP000319894">
    <property type="component" value="Unassembled WGS sequence"/>
</dbReference>
<dbReference type="AlphaFoldDB" id="A0A554MXI7"/>
<comment type="caution">
    <text evidence="2">The sequence shown here is derived from an EMBL/GenBank/DDBJ whole genome shotgun (WGS) entry which is preliminary data.</text>
</comment>
<dbReference type="EMBL" id="QMDX01000010">
    <property type="protein sequence ID" value="TSD09836.1"/>
    <property type="molecule type" value="Genomic_DNA"/>
</dbReference>
<dbReference type="Gene3D" id="3.20.20.190">
    <property type="entry name" value="Phosphatidylinositol (PI) phosphodiesterase"/>
    <property type="match status" value="1"/>
</dbReference>
<evidence type="ECO:0000259" key="1">
    <source>
        <dbReference type="PROSITE" id="PS51704"/>
    </source>
</evidence>
<dbReference type="InParanoid" id="A0A554MXI7"/>
<evidence type="ECO:0000313" key="3">
    <source>
        <dbReference type="Proteomes" id="UP000319894"/>
    </source>
</evidence>